<dbReference type="PANTHER" id="PTHR10869">
    <property type="entry name" value="PROLYL 4-HYDROXYLASE ALPHA SUBUNIT"/>
    <property type="match status" value="1"/>
</dbReference>
<evidence type="ECO:0000259" key="7">
    <source>
        <dbReference type="SMART" id="SM00702"/>
    </source>
</evidence>
<dbReference type="PANTHER" id="PTHR10869:SF244">
    <property type="entry name" value="PROLYL 4-HYDROXYLASE SUBUNIT ALPHA-2"/>
    <property type="match status" value="1"/>
</dbReference>
<comment type="cofactor">
    <cofactor evidence="1">
        <name>L-ascorbate</name>
        <dbReference type="ChEBI" id="CHEBI:38290"/>
    </cofactor>
</comment>
<dbReference type="GO" id="GO:0031418">
    <property type="term" value="F:L-ascorbic acid binding"/>
    <property type="evidence" value="ECO:0007669"/>
    <property type="project" value="UniProtKB-KW"/>
</dbReference>
<accession>A0A1D2N5W0</accession>
<reference evidence="8 9" key="1">
    <citation type="journal article" date="2016" name="Genome Biol. Evol.">
        <title>Gene Family Evolution Reflects Adaptation to Soil Environmental Stressors in the Genome of the Collembolan Orchesella cincta.</title>
        <authorList>
            <person name="Faddeeva-Vakhrusheva A."/>
            <person name="Derks M.F."/>
            <person name="Anvar S.Y."/>
            <person name="Agamennone V."/>
            <person name="Suring W."/>
            <person name="Smit S."/>
            <person name="van Straalen N.M."/>
            <person name="Roelofs D."/>
        </authorList>
    </citation>
    <scope>NUCLEOTIDE SEQUENCE [LARGE SCALE GENOMIC DNA]</scope>
    <source>
        <tissue evidence="8">Mixed pool</tissue>
    </source>
</reference>
<keyword evidence="3" id="KW-0847">Vitamin C</keyword>
<evidence type="ECO:0000256" key="3">
    <source>
        <dbReference type="ARBA" id="ARBA00022896"/>
    </source>
</evidence>
<evidence type="ECO:0000256" key="4">
    <source>
        <dbReference type="ARBA" id="ARBA00022964"/>
    </source>
</evidence>
<evidence type="ECO:0000256" key="5">
    <source>
        <dbReference type="ARBA" id="ARBA00023002"/>
    </source>
</evidence>
<keyword evidence="6" id="KW-0408">Iron</keyword>
<evidence type="ECO:0000256" key="6">
    <source>
        <dbReference type="ARBA" id="ARBA00023004"/>
    </source>
</evidence>
<keyword evidence="2" id="KW-0479">Metal-binding</keyword>
<dbReference type="Proteomes" id="UP000094527">
    <property type="component" value="Unassembled WGS sequence"/>
</dbReference>
<dbReference type="Pfam" id="PF13640">
    <property type="entry name" value="2OG-FeII_Oxy_3"/>
    <property type="match status" value="1"/>
</dbReference>
<keyword evidence="5" id="KW-0560">Oxidoreductase</keyword>
<feature type="domain" description="Prolyl 4-hydroxylase alpha subunit" evidence="7">
    <location>
        <begin position="105"/>
        <end position="310"/>
    </location>
</feature>
<dbReference type="GO" id="GO:0005506">
    <property type="term" value="F:iron ion binding"/>
    <property type="evidence" value="ECO:0007669"/>
    <property type="project" value="InterPro"/>
</dbReference>
<dbReference type="SMART" id="SM00702">
    <property type="entry name" value="P4Hc"/>
    <property type="match status" value="1"/>
</dbReference>
<dbReference type="GO" id="GO:0005783">
    <property type="term" value="C:endoplasmic reticulum"/>
    <property type="evidence" value="ECO:0007669"/>
    <property type="project" value="TreeGrafter"/>
</dbReference>
<dbReference type="Gene3D" id="2.60.120.620">
    <property type="entry name" value="q2cbj1_9rhob like domain"/>
    <property type="match status" value="1"/>
</dbReference>
<keyword evidence="4" id="KW-0223">Dioxygenase</keyword>
<protein>
    <submittedName>
        <fullName evidence="8">Prolyl 4-hydroxylase subunit alpha-1</fullName>
    </submittedName>
</protein>
<dbReference type="GO" id="GO:0004656">
    <property type="term" value="F:procollagen-proline 4-dioxygenase activity"/>
    <property type="evidence" value="ECO:0007669"/>
    <property type="project" value="TreeGrafter"/>
</dbReference>
<gene>
    <name evidence="8" type="ORF">Ocin01_06220</name>
</gene>
<dbReference type="OMA" id="WTHVPES"/>
<dbReference type="InterPro" id="IPR045054">
    <property type="entry name" value="P4HA-like"/>
</dbReference>
<comment type="caution">
    <text evidence="8">The sequence shown here is derived from an EMBL/GenBank/DDBJ whole genome shotgun (WGS) entry which is preliminary data.</text>
</comment>
<evidence type="ECO:0000313" key="9">
    <source>
        <dbReference type="Proteomes" id="UP000094527"/>
    </source>
</evidence>
<dbReference type="AlphaFoldDB" id="A0A1D2N5W0"/>
<organism evidence="8 9">
    <name type="scientific">Orchesella cincta</name>
    <name type="common">Springtail</name>
    <name type="synonym">Podura cincta</name>
    <dbReference type="NCBI Taxonomy" id="48709"/>
    <lineage>
        <taxon>Eukaryota</taxon>
        <taxon>Metazoa</taxon>
        <taxon>Ecdysozoa</taxon>
        <taxon>Arthropoda</taxon>
        <taxon>Hexapoda</taxon>
        <taxon>Collembola</taxon>
        <taxon>Entomobryomorpha</taxon>
        <taxon>Entomobryoidea</taxon>
        <taxon>Orchesellidae</taxon>
        <taxon>Orchesellinae</taxon>
        <taxon>Orchesella</taxon>
    </lineage>
</organism>
<name>A0A1D2N5W0_ORCCI</name>
<dbReference type="STRING" id="48709.A0A1D2N5W0"/>
<dbReference type="OrthoDB" id="420380at2759"/>
<proteinExistence type="predicted"/>
<dbReference type="InterPro" id="IPR006620">
    <property type="entry name" value="Pro_4_hyd_alph"/>
</dbReference>
<dbReference type="InterPro" id="IPR044862">
    <property type="entry name" value="Pro_4_hyd_alph_FE2OG_OXY"/>
</dbReference>
<evidence type="ECO:0000256" key="2">
    <source>
        <dbReference type="ARBA" id="ARBA00022723"/>
    </source>
</evidence>
<evidence type="ECO:0000313" key="8">
    <source>
        <dbReference type="EMBL" id="ODN00455.1"/>
    </source>
</evidence>
<sequence>MTGHNIDRQIEDPENNVGYYTRNIAIQDANTESEKYWIRRKQALAHHFRGRISPEFGDINMWTLCTKENTQSESKKAKLKCYLDNQRHPRFYLKPLRVEVLSETPRVLQFHDIIGDKFVSRITEDLDASSKIMSGVGDLKVNDSIKASDYVKLAIFSRSSVNAWFDDDFYPELTRISETVTGLVTSTRLKNSSENFQAVEYVCMGNMGMYAVGRSYTLHVDVPTAHTPESFEDEENRGGARTATLLYYLNDVPKGGHTAFLNAEVAVPPKKGSAVYWENFFRNGTTRVDTWHASCPVLYGRKLVINKWFRSHLQFRTSPCSLNQLE</sequence>
<dbReference type="EMBL" id="LJIJ01000206">
    <property type="protein sequence ID" value="ODN00455.1"/>
    <property type="molecule type" value="Genomic_DNA"/>
</dbReference>
<evidence type="ECO:0000256" key="1">
    <source>
        <dbReference type="ARBA" id="ARBA00001961"/>
    </source>
</evidence>
<keyword evidence="9" id="KW-1185">Reference proteome</keyword>